<accession>A0ABN3A802</accession>
<comment type="caution">
    <text evidence="1">The sequence shown here is derived from an EMBL/GenBank/DDBJ whole genome shotgun (WGS) entry which is preliminary data.</text>
</comment>
<name>A0ABN3A802_9ACTN</name>
<dbReference type="Gene3D" id="3.90.1200.10">
    <property type="match status" value="1"/>
</dbReference>
<dbReference type="Proteomes" id="UP001422759">
    <property type="component" value="Unassembled WGS sequence"/>
</dbReference>
<dbReference type="Pfam" id="PF04655">
    <property type="entry name" value="APH_6_hur"/>
    <property type="match status" value="1"/>
</dbReference>
<protein>
    <submittedName>
        <fullName evidence="1">Aminoglycoside phosphotransferase family protein</fullName>
    </submittedName>
</protein>
<dbReference type="SUPFAM" id="SSF56112">
    <property type="entry name" value="Protein kinase-like (PK-like)"/>
    <property type="match status" value="1"/>
</dbReference>
<evidence type="ECO:0000313" key="2">
    <source>
        <dbReference type="Proteomes" id="UP001422759"/>
    </source>
</evidence>
<reference evidence="1 2" key="1">
    <citation type="journal article" date="2019" name="Int. J. Syst. Evol. Microbiol.">
        <title>The Global Catalogue of Microorganisms (GCM) 10K type strain sequencing project: providing services to taxonomists for standard genome sequencing and annotation.</title>
        <authorList>
            <consortium name="The Broad Institute Genomics Platform"/>
            <consortium name="The Broad Institute Genome Sequencing Center for Infectious Disease"/>
            <person name="Wu L."/>
            <person name="Ma J."/>
        </authorList>
    </citation>
    <scope>NUCLEOTIDE SEQUENCE [LARGE SCALE GENOMIC DNA]</scope>
    <source>
        <strain evidence="1 2">JCM 14560</strain>
    </source>
</reference>
<organism evidence="1 2">
    <name type="scientific">Kitasatospora kazusensis</name>
    <dbReference type="NCBI Taxonomy" id="407974"/>
    <lineage>
        <taxon>Bacteria</taxon>
        <taxon>Bacillati</taxon>
        <taxon>Actinomycetota</taxon>
        <taxon>Actinomycetes</taxon>
        <taxon>Kitasatosporales</taxon>
        <taxon>Streptomycetaceae</taxon>
        <taxon>Kitasatospora</taxon>
    </lineage>
</organism>
<gene>
    <name evidence="1" type="ORF">GCM10009760_55380</name>
</gene>
<dbReference type="InterPro" id="IPR011009">
    <property type="entry name" value="Kinase-like_dom_sf"/>
</dbReference>
<dbReference type="InterPro" id="IPR006748">
    <property type="entry name" value="NH2Glyco/OHUrea_AB-resist_kin"/>
</dbReference>
<dbReference type="RefSeq" id="WP_344468704.1">
    <property type="nucleotide sequence ID" value="NZ_BAAANT010000046.1"/>
</dbReference>
<proteinExistence type="predicted"/>
<dbReference type="EMBL" id="BAAANT010000046">
    <property type="protein sequence ID" value="GAA2155446.1"/>
    <property type="molecule type" value="Genomic_DNA"/>
</dbReference>
<evidence type="ECO:0000313" key="1">
    <source>
        <dbReference type="EMBL" id="GAA2155446.1"/>
    </source>
</evidence>
<keyword evidence="2" id="KW-1185">Reference proteome</keyword>
<sequence>MSAVPAQFSVPERLAETVRASGGERGAAWLAALPGTVAGHLTDWGLTLERIGRPGGGPSLIGYVRRADLTPAVLKAGLTTPATAPAHAALAHWDGRGAVLLLEADPAAGVLLLERLSGDIPLRSLAEAKAMLEATSLLSRLWVPPDEGHPFPLVADHVARLSDGLRRRRDLPGAADAGPLVDEALAAAAGLLADEPERLLLHGDFHHGNVLAADRAPWLAISPRPLVGERAYDLAWLARDRLDTLAGSPGPRGAARRRLHQLADAVEVDHDRLRGWTLFRAVEAGLRSLEAGDPGTAELYLEFADWL</sequence>